<comment type="caution">
    <text evidence="8">The sequence shown here is derived from an EMBL/GenBank/DDBJ whole genome shotgun (WGS) entry which is preliminary data.</text>
</comment>
<name>A0ABV6LNU7_9BACI</name>
<accession>A0ABV6LNU7</accession>
<evidence type="ECO:0000256" key="4">
    <source>
        <dbReference type="ARBA" id="ARBA00022801"/>
    </source>
</evidence>
<evidence type="ECO:0000256" key="5">
    <source>
        <dbReference type="ARBA" id="ARBA00035648"/>
    </source>
</evidence>
<evidence type="ECO:0000313" key="8">
    <source>
        <dbReference type="EMBL" id="MFC0524080.1"/>
    </source>
</evidence>
<dbReference type="InterPro" id="IPR013551">
    <property type="entry name" value="YicC-like_C"/>
</dbReference>
<evidence type="ECO:0000313" key="9">
    <source>
        <dbReference type="Proteomes" id="UP001589836"/>
    </source>
</evidence>
<dbReference type="Pfam" id="PF08340">
    <property type="entry name" value="YicC-like_C"/>
    <property type="match status" value="1"/>
</dbReference>
<comment type="cofactor">
    <cofactor evidence="1">
        <name>a divalent metal cation</name>
        <dbReference type="ChEBI" id="CHEBI:60240"/>
    </cofactor>
</comment>
<comment type="similarity">
    <text evidence="5">Belongs to the YicC/YloC family.</text>
</comment>
<keyword evidence="2" id="KW-0540">Nuclease</keyword>
<keyword evidence="9" id="KW-1185">Reference proteome</keyword>
<dbReference type="PANTHER" id="PTHR30636:SF3">
    <property type="entry name" value="UPF0701 PROTEIN YICC"/>
    <property type="match status" value="1"/>
</dbReference>
<dbReference type="GO" id="GO:0016787">
    <property type="term" value="F:hydrolase activity"/>
    <property type="evidence" value="ECO:0007669"/>
    <property type="project" value="UniProtKB-KW"/>
</dbReference>
<evidence type="ECO:0000259" key="6">
    <source>
        <dbReference type="Pfam" id="PF03755"/>
    </source>
</evidence>
<dbReference type="NCBIfam" id="TIGR00255">
    <property type="entry name" value="YicC/YloC family endoribonuclease"/>
    <property type="match status" value="1"/>
</dbReference>
<feature type="domain" description="Endoribonuclease YicC-like N-terminal" evidence="6">
    <location>
        <begin position="2"/>
        <end position="156"/>
    </location>
</feature>
<evidence type="ECO:0000256" key="1">
    <source>
        <dbReference type="ARBA" id="ARBA00001968"/>
    </source>
</evidence>
<evidence type="ECO:0000256" key="3">
    <source>
        <dbReference type="ARBA" id="ARBA00022759"/>
    </source>
</evidence>
<feature type="domain" description="Endoribonuclease YicC-like C-terminal" evidence="7">
    <location>
        <begin position="177"/>
        <end position="292"/>
    </location>
</feature>
<protein>
    <submittedName>
        <fullName evidence="8">YicC/YloC family endoribonuclease</fullName>
        <ecNumber evidence="8">3.1.-.-</ecNumber>
    </submittedName>
</protein>
<evidence type="ECO:0000256" key="2">
    <source>
        <dbReference type="ARBA" id="ARBA00022722"/>
    </source>
</evidence>
<dbReference type="InterPro" id="IPR013527">
    <property type="entry name" value="YicC-like_N"/>
</dbReference>
<proteinExistence type="inferred from homology"/>
<dbReference type="Pfam" id="PF03755">
    <property type="entry name" value="YicC-like_N"/>
    <property type="match status" value="1"/>
</dbReference>
<organism evidence="8 9">
    <name type="scientific">Pontibacillus salicampi</name>
    <dbReference type="NCBI Taxonomy" id="1449801"/>
    <lineage>
        <taxon>Bacteria</taxon>
        <taxon>Bacillati</taxon>
        <taxon>Bacillota</taxon>
        <taxon>Bacilli</taxon>
        <taxon>Bacillales</taxon>
        <taxon>Bacillaceae</taxon>
        <taxon>Pontibacillus</taxon>
    </lineage>
</organism>
<dbReference type="RefSeq" id="WP_377347674.1">
    <property type="nucleotide sequence ID" value="NZ_JBHLTP010000009.1"/>
</dbReference>
<dbReference type="EMBL" id="JBHLTP010000009">
    <property type="protein sequence ID" value="MFC0524080.1"/>
    <property type="molecule type" value="Genomic_DNA"/>
</dbReference>
<dbReference type="Proteomes" id="UP001589836">
    <property type="component" value="Unassembled WGS sequence"/>
</dbReference>
<sequence length="292" mass="33738">MVRSMTGYGRSVINEQSTDIIVEVRTVNHRFLDVSAKIPRSLLYIEDQIKKTVQQSFSRGRVDVYVTIDGDGYTDRELVVDWDVLGQLVEKIHAAKRKYNLSGTLDVNTIASQSSIFEIMEKEQGLGELDEHIIYALQEACNQALTMRNSEGEALRKDVENRLEFISDLLERLENHRYLVLEQSRKRILERIQEYFQEDTREDSRIYQEVALLAEKGDISEEITRLASHVKQFQIRLEGEEAIGRQLDFIVQEMHREANTIGSKSTDGSTGEWVVQLKSELEKIKEQVQNVE</sequence>
<dbReference type="EC" id="3.1.-.-" evidence="8"/>
<reference evidence="8 9" key="1">
    <citation type="submission" date="2024-09" db="EMBL/GenBank/DDBJ databases">
        <authorList>
            <person name="Sun Q."/>
            <person name="Mori K."/>
        </authorList>
    </citation>
    <scope>NUCLEOTIDE SEQUENCE [LARGE SCALE GENOMIC DNA]</scope>
    <source>
        <strain evidence="8 9">NCAIM B.02529</strain>
    </source>
</reference>
<keyword evidence="3" id="KW-0255">Endonuclease</keyword>
<keyword evidence="4 8" id="KW-0378">Hydrolase</keyword>
<dbReference type="InterPro" id="IPR005229">
    <property type="entry name" value="YicC/YloC-like"/>
</dbReference>
<dbReference type="PANTHER" id="PTHR30636">
    <property type="entry name" value="UPF0701 PROTEIN YICC"/>
    <property type="match status" value="1"/>
</dbReference>
<gene>
    <name evidence="8" type="ORF">ACFFGV_10955</name>
</gene>
<evidence type="ECO:0000259" key="7">
    <source>
        <dbReference type="Pfam" id="PF08340"/>
    </source>
</evidence>